<dbReference type="Pfam" id="PF13508">
    <property type="entry name" value="Acetyltransf_7"/>
    <property type="match status" value="1"/>
</dbReference>
<accession>A0A9E7ZSG2</accession>
<reference evidence="2" key="1">
    <citation type="submission" date="2022-08" db="EMBL/GenBank/DDBJ databases">
        <title>Complete Genome Sequences of 2 Bosea sp. soil isolates.</title>
        <authorList>
            <person name="Alvarez Arevalo M."/>
            <person name="Sterndorff E.B."/>
            <person name="Faurdal D."/>
            <person name="Joergensen T.S."/>
            <person name="Weber T."/>
        </authorList>
    </citation>
    <scope>NUCLEOTIDE SEQUENCE</scope>
    <source>
        <strain evidence="2">NBC_00436</strain>
    </source>
</reference>
<keyword evidence="2" id="KW-0808">Transferase</keyword>
<dbReference type="InterPro" id="IPR016181">
    <property type="entry name" value="Acyl_CoA_acyltransferase"/>
</dbReference>
<dbReference type="CDD" id="cd04301">
    <property type="entry name" value="NAT_SF"/>
    <property type="match status" value="1"/>
</dbReference>
<gene>
    <name evidence="2" type="ORF">NWE54_20820</name>
</gene>
<dbReference type="EMBL" id="CP102774">
    <property type="protein sequence ID" value="UZF86222.1"/>
    <property type="molecule type" value="Genomic_DNA"/>
</dbReference>
<dbReference type="Gene3D" id="3.40.630.30">
    <property type="match status" value="1"/>
</dbReference>
<dbReference type="PROSITE" id="PS51186">
    <property type="entry name" value="GNAT"/>
    <property type="match status" value="1"/>
</dbReference>
<dbReference type="Pfam" id="PF18014">
    <property type="entry name" value="Acetyltransf_18"/>
    <property type="match status" value="1"/>
</dbReference>
<dbReference type="Gene3D" id="3.40.630.90">
    <property type="match status" value="1"/>
</dbReference>
<feature type="domain" description="N-acetyltransferase" evidence="1">
    <location>
        <begin position="27"/>
        <end position="164"/>
    </location>
</feature>
<dbReference type="SUPFAM" id="SSF55729">
    <property type="entry name" value="Acyl-CoA N-acyltransferases (Nat)"/>
    <property type="match status" value="1"/>
</dbReference>
<dbReference type="PANTHER" id="PTHR47237:SF2">
    <property type="entry name" value="BLL4206 PROTEIN"/>
    <property type="match status" value="1"/>
</dbReference>
<dbReference type="PANTHER" id="PTHR47237">
    <property type="entry name" value="SLL0310 PROTEIN"/>
    <property type="match status" value="1"/>
</dbReference>
<proteinExistence type="predicted"/>
<organism evidence="2">
    <name type="scientific">Bosea sp. NBC_00436</name>
    <dbReference type="NCBI Taxonomy" id="2969620"/>
    <lineage>
        <taxon>Bacteria</taxon>
        <taxon>Pseudomonadati</taxon>
        <taxon>Pseudomonadota</taxon>
        <taxon>Alphaproteobacteria</taxon>
        <taxon>Hyphomicrobiales</taxon>
        <taxon>Boseaceae</taxon>
        <taxon>Bosea</taxon>
    </lineage>
</organism>
<dbReference type="InterPro" id="IPR041496">
    <property type="entry name" value="YitH/HolE_GNAT"/>
</dbReference>
<keyword evidence="2" id="KW-0012">Acyltransferase</keyword>
<protein>
    <submittedName>
        <fullName evidence="2">GNAT family N-acetyltransferase</fullName>
        <ecNumber evidence="2">2.3.1.-</ecNumber>
    </submittedName>
</protein>
<dbReference type="EC" id="2.3.1.-" evidence="2"/>
<sequence length="314" mass="34073">MAGQSRRCGGGHALETIARLHIDTFELTLCDIKQVDPKLLHALSVSVGWPHRDSDWRMLLELGQGLAAVDEIGRVVGTVMWLRYDADFAMICMLITLPRLQEQGAGRWLMEKAHELNKGAVFGLNATREAKRLYRSLGYGYEQKILRCQGEARLEALASGMTPPSARAGSLVRPLAASDHDYLLRLDRVATGHDRSIAFRALLPASRGQVLVRNDEIVAFALCRPFGRGHVIGPIIASSEDDAIAVSLPHVEAHAGSFLRADTPASNTVFTNFLVGSGMQIHDSATSMGLGRPPFRPLTPAGPRRIALASQAVG</sequence>
<dbReference type="InterPro" id="IPR052729">
    <property type="entry name" value="Acyl/Acetyltrans_Enzymes"/>
</dbReference>
<dbReference type="GO" id="GO:0016747">
    <property type="term" value="F:acyltransferase activity, transferring groups other than amino-acyl groups"/>
    <property type="evidence" value="ECO:0007669"/>
    <property type="project" value="InterPro"/>
</dbReference>
<name>A0A9E7ZSG2_9HYPH</name>
<evidence type="ECO:0000313" key="2">
    <source>
        <dbReference type="EMBL" id="UZF86222.1"/>
    </source>
</evidence>
<evidence type="ECO:0000259" key="1">
    <source>
        <dbReference type="PROSITE" id="PS51186"/>
    </source>
</evidence>
<dbReference type="InterPro" id="IPR000182">
    <property type="entry name" value="GNAT_dom"/>
</dbReference>
<dbReference type="AlphaFoldDB" id="A0A9E7ZSG2"/>